<dbReference type="InterPro" id="IPR024459">
    <property type="entry name" value="Acb1-like_N"/>
</dbReference>
<feature type="domain" description="Anti-CBASS protein Acb1-like N-terminal" evidence="1">
    <location>
        <begin position="15"/>
        <end position="147"/>
    </location>
</feature>
<name>A0A806CKY0_9SPIR</name>
<dbReference type="Pfam" id="PF06381">
    <property type="entry name" value="Phage_portal_3"/>
    <property type="match status" value="1"/>
</dbReference>
<sequence>MCDLRKVKLLDKISSLELYKYSIFFRNYIENVTEDCLKNGLILESISSNVSEFELSRLKAQLKNALLNCIISYRFHGIRYILVKTKDKLLDLEEPVNIELLIRFEYLDYKSIRDSGIDFDHITYKVKINNKDNSYDTVKIHKSRLIIL</sequence>
<organism evidence="2 3">
    <name type="scientific">Borreliella finlandensis</name>
    <dbReference type="NCBI Taxonomy" id="498741"/>
    <lineage>
        <taxon>Bacteria</taxon>
        <taxon>Pseudomonadati</taxon>
        <taxon>Spirochaetota</taxon>
        <taxon>Spirochaetia</taxon>
        <taxon>Spirochaetales</taxon>
        <taxon>Borreliaceae</taxon>
        <taxon>Borreliella</taxon>
    </lineage>
</organism>
<geneLocation type="plasmid" evidence="2 3">
    <name>SV1_cp32-4</name>
</geneLocation>
<evidence type="ECO:0000313" key="2">
    <source>
        <dbReference type="EMBL" id="ACN93412.1"/>
    </source>
</evidence>
<gene>
    <name evidence="2" type="ORF">BSV1_R01</name>
</gene>
<keyword evidence="2" id="KW-0614">Plasmid</keyword>
<evidence type="ECO:0000313" key="3">
    <source>
        <dbReference type="Proteomes" id="UP000006166"/>
    </source>
</evidence>
<protein>
    <recommendedName>
        <fullName evidence="1">Anti-CBASS protein Acb1-like N-terminal domain-containing protein</fullName>
    </recommendedName>
</protein>
<accession>A0A806CKY0</accession>
<proteinExistence type="predicted"/>
<dbReference type="EMBL" id="CP001520">
    <property type="protein sequence ID" value="ACN93412.1"/>
    <property type="molecule type" value="Genomic_DNA"/>
</dbReference>
<dbReference type="Proteomes" id="UP000006166">
    <property type="component" value="Plasmid SV1_cp32-4"/>
</dbReference>
<evidence type="ECO:0000259" key="1">
    <source>
        <dbReference type="Pfam" id="PF06381"/>
    </source>
</evidence>
<keyword evidence="3" id="KW-1185">Reference proteome</keyword>
<dbReference type="AlphaFoldDB" id="A0A806CKY0"/>
<reference evidence="2 3" key="1">
    <citation type="journal article" date="2011" name="J. Bacteriol.">
        <title>Whole genome sequence of an unusual Borrelia burgdorferi sensu lato isolate.</title>
        <authorList>
            <person name="Casjens S.R."/>
            <person name="Fraser-Liggett C.M."/>
            <person name="Mongodin E.F."/>
            <person name="Qiu W.G."/>
            <person name="Dunn J.J."/>
            <person name="Luft B.J."/>
            <person name="Schutzer S.E."/>
        </authorList>
    </citation>
    <scope>NUCLEOTIDE SEQUENCE [LARGE SCALE GENOMIC DNA]</scope>
    <source>
        <strain evidence="2 3">SV1</strain>
    </source>
</reference>